<protein>
    <submittedName>
        <fullName evidence="1">Uncharacterized protein</fullName>
    </submittedName>
</protein>
<dbReference type="GeneID" id="40097309"/>
<name>A0A2H4PRN0_9CAUD</name>
<dbReference type="Proteomes" id="UP000241842">
    <property type="component" value="Segment"/>
</dbReference>
<organism evidence="1 2">
    <name type="scientific">Proteus phage PM135</name>
    <dbReference type="NCBI Taxonomy" id="2048008"/>
    <lineage>
        <taxon>Viruses</taxon>
        <taxon>Duplodnaviria</taxon>
        <taxon>Heunggongvirae</taxon>
        <taxon>Uroviricota</taxon>
        <taxon>Caudoviricetes</taxon>
        <taxon>Demerecviridae</taxon>
        <taxon>Novosibvirus</taxon>
        <taxon>Novosibvirus PM135</taxon>
    </lineage>
</organism>
<reference evidence="2" key="1">
    <citation type="submission" date="2017-10" db="EMBL/GenBank/DDBJ databases">
        <title>Isolation and characterization of a group of new proteus bacteriophages.</title>
        <authorList>
            <person name="Kozlova Y.N."/>
            <person name="Morozova V.V."/>
            <person name="Babkin I.V."/>
            <person name="Tikunova N.V."/>
            <person name="Bokovaya O.V."/>
            <person name="Shedko E.D."/>
        </authorList>
    </citation>
    <scope>NUCLEOTIDE SEQUENCE [LARGE SCALE GENOMIC DNA]</scope>
</reference>
<evidence type="ECO:0000313" key="1">
    <source>
        <dbReference type="EMBL" id="ATW69972.1"/>
    </source>
</evidence>
<accession>A0A2H4PRN0</accession>
<dbReference type="RefSeq" id="YP_009620656.1">
    <property type="nucleotide sequence ID" value="NC_042090.1"/>
</dbReference>
<proteinExistence type="predicted"/>
<sequence>MTQDEIRKLGRESREDAFIDMMLDFPAFRFTKRDGSLNLRKINQLDVGYRQLAKNAWFVQRALKVHDRVYGYYNVEYERMDVPVAIFCNVHEGMFLQTPKAHLAGSGCPECAKTLVDRETELGTFKVPFPFHYYRIEDNLVIFYNAKNEEYVPEGQTL</sequence>
<keyword evidence="2" id="KW-1185">Reference proteome</keyword>
<dbReference type="EMBL" id="MG030347">
    <property type="protein sequence ID" value="ATW69972.1"/>
    <property type="molecule type" value="Genomic_DNA"/>
</dbReference>
<dbReference type="OrthoDB" id="11869at10239"/>
<evidence type="ECO:0000313" key="2">
    <source>
        <dbReference type="Proteomes" id="UP000241842"/>
    </source>
</evidence>
<dbReference type="KEGG" id="vg:40097309"/>